<organism evidence="5 6">
    <name type="scientific">Thalassiosira pseudonana</name>
    <name type="common">Marine diatom</name>
    <name type="synonym">Cyclotella nana</name>
    <dbReference type="NCBI Taxonomy" id="35128"/>
    <lineage>
        <taxon>Eukaryota</taxon>
        <taxon>Sar</taxon>
        <taxon>Stramenopiles</taxon>
        <taxon>Ochrophyta</taxon>
        <taxon>Bacillariophyta</taxon>
        <taxon>Coscinodiscophyceae</taxon>
        <taxon>Thalassiosirophycidae</taxon>
        <taxon>Thalassiosirales</taxon>
        <taxon>Thalassiosiraceae</taxon>
        <taxon>Thalassiosira</taxon>
    </lineage>
</organism>
<protein>
    <submittedName>
        <fullName evidence="5">Uncharacterized protein</fullName>
    </submittedName>
</protein>
<evidence type="ECO:0000256" key="4">
    <source>
        <dbReference type="SAM" id="MobiDB-lite"/>
    </source>
</evidence>
<dbReference type="STRING" id="35128.B8BY73"/>
<evidence type="ECO:0000313" key="6">
    <source>
        <dbReference type="Proteomes" id="UP000001449"/>
    </source>
</evidence>
<dbReference type="SMART" id="SM00248">
    <property type="entry name" value="ANK"/>
    <property type="match status" value="2"/>
</dbReference>
<evidence type="ECO:0000256" key="2">
    <source>
        <dbReference type="ARBA" id="ARBA00023043"/>
    </source>
</evidence>
<dbReference type="PANTHER" id="PTHR24186:SF50">
    <property type="entry name" value="ANKYRIN REPEAT-CONTAINING PROTEIN ITN1-LIKE ISOFORM X1"/>
    <property type="match status" value="1"/>
</dbReference>
<sequence>MPRKKKQELKWNGPNDEQFIFEYEVEKHFEAAIINCVNGTIYEATTQSHDAKQPADTSGGRAKKQKGMNVVGRLVGKELKRNHILFHDNSDYYGELQDFACSLWDSRGKICRAPSGSSLCSIDASDGSLFLVEIVEIEKKLSGIDIGINFLHEYLALNDVKKRVGVVMMDPCSFNERTCSFKSNKDRCKVQSDDIAKAREGGVKVRRQFSRMGFKVVQDSPEYVNKWYLGMKDAGYKTQPKEYIKSAWMTKEQASQIHIPMKPAPHVDTEEDKELKSLLRSLCPDSGGEIFPGASSTMSDIMSSLNEINALLGRGIMHPAQRNSSKLTDVLKCYLKRLVKNGASLEGIDALHMAASKYKNEDLFDLLIGTYNMRVDAFDNGGSMPLHVAACCGDPEGVKILLARGANKQALNKDGKTALECVQEQEKSHNDFGAIMGMSRSPADPNVQAVMALLL</sequence>
<dbReference type="PaxDb" id="35128-Thaps21825"/>
<dbReference type="PANTHER" id="PTHR24186">
    <property type="entry name" value="PROTEIN PHOSPHATASE 1 REGULATORY SUBUNIT"/>
    <property type="match status" value="1"/>
</dbReference>
<keyword evidence="6" id="KW-1185">Reference proteome</keyword>
<keyword evidence="2 3" id="KW-0040">ANK repeat</keyword>
<reference evidence="5 6" key="2">
    <citation type="journal article" date="2008" name="Nature">
        <title>The Phaeodactylum genome reveals the evolutionary history of diatom genomes.</title>
        <authorList>
            <person name="Bowler C."/>
            <person name="Allen A.E."/>
            <person name="Badger J.H."/>
            <person name="Grimwood J."/>
            <person name="Jabbari K."/>
            <person name="Kuo A."/>
            <person name="Maheswari U."/>
            <person name="Martens C."/>
            <person name="Maumus F."/>
            <person name="Otillar R.P."/>
            <person name="Rayko E."/>
            <person name="Salamov A."/>
            <person name="Vandepoele K."/>
            <person name="Beszteri B."/>
            <person name="Gruber A."/>
            <person name="Heijde M."/>
            <person name="Katinka M."/>
            <person name="Mock T."/>
            <person name="Valentin K."/>
            <person name="Verret F."/>
            <person name="Berges J.A."/>
            <person name="Brownlee C."/>
            <person name="Cadoret J.P."/>
            <person name="Chiovitti A."/>
            <person name="Choi C.J."/>
            <person name="Coesel S."/>
            <person name="De Martino A."/>
            <person name="Detter J.C."/>
            <person name="Durkin C."/>
            <person name="Falciatore A."/>
            <person name="Fournet J."/>
            <person name="Haruta M."/>
            <person name="Huysman M.J."/>
            <person name="Jenkins B.D."/>
            <person name="Jiroutova K."/>
            <person name="Jorgensen R.E."/>
            <person name="Joubert Y."/>
            <person name="Kaplan A."/>
            <person name="Kroger N."/>
            <person name="Kroth P.G."/>
            <person name="La Roche J."/>
            <person name="Lindquist E."/>
            <person name="Lommer M."/>
            <person name="Martin-Jezequel V."/>
            <person name="Lopez P.J."/>
            <person name="Lucas S."/>
            <person name="Mangogna M."/>
            <person name="McGinnis K."/>
            <person name="Medlin L.K."/>
            <person name="Montsant A."/>
            <person name="Oudot-Le Secq M.P."/>
            <person name="Napoli C."/>
            <person name="Obornik M."/>
            <person name="Parker M.S."/>
            <person name="Petit J.L."/>
            <person name="Porcel B.M."/>
            <person name="Poulsen N."/>
            <person name="Robison M."/>
            <person name="Rychlewski L."/>
            <person name="Rynearson T.A."/>
            <person name="Schmutz J."/>
            <person name="Shapiro H."/>
            <person name="Siaut M."/>
            <person name="Stanley M."/>
            <person name="Sussman M.R."/>
            <person name="Taylor A.R."/>
            <person name="Vardi A."/>
            <person name="von Dassow P."/>
            <person name="Vyverman W."/>
            <person name="Willis A."/>
            <person name="Wyrwicz L.S."/>
            <person name="Rokhsar D.S."/>
            <person name="Weissenbach J."/>
            <person name="Armbrust E.V."/>
            <person name="Green B.R."/>
            <person name="Van de Peer Y."/>
            <person name="Grigoriev I.V."/>
        </authorList>
    </citation>
    <scope>NUCLEOTIDE SEQUENCE [LARGE SCALE GENOMIC DNA]</scope>
    <source>
        <strain evidence="5 6">CCMP1335</strain>
    </source>
</reference>
<evidence type="ECO:0000256" key="1">
    <source>
        <dbReference type="ARBA" id="ARBA00022737"/>
    </source>
</evidence>
<reference evidence="5 6" key="1">
    <citation type="journal article" date="2004" name="Science">
        <title>The genome of the diatom Thalassiosira pseudonana: ecology, evolution, and metabolism.</title>
        <authorList>
            <person name="Armbrust E.V."/>
            <person name="Berges J.A."/>
            <person name="Bowler C."/>
            <person name="Green B.R."/>
            <person name="Martinez D."/>
            <person name="Putnam N.H."/>
            <person name="Zhou S."/>
            <person name="Allen A.E."/>
            <person name="Apt K.E."/>
            <person name="Bechner M."/>
            <person name="Brzezinski M.A."/>
            <person name="Chaal B.K."/>
            <person name="Chiovitti A."/>
            <person name="Davis A.K."/>
            <person name="Demarest M.S."/>
            <person name="Detter J.C."/>
            <person name="Glavina T."/>
            <person name="Goodstein D."/>
            <person name="Hadi M.Z."/>
            <person name="Hellsten U."/>
            <person name="Hildebrand M."/>
            <person name="Jenkins B.D."/>
            <person name="Jurka J."/>
            <person name="Kapitonov V.V."/>
            <person name="Kroger N."/>
            <person name="Lau W.W."/>
            <person name="Lane T.W."/>
            <person name="Larimer F.W."/>
            <person name="Lippmeier J.C."/>
            <person name="Lucas S."/>
            <person name="Medina M."/>
            <person name="Montsant A."/>
            <person name="Obornik M."/>
            <person name="Parker M.S."/>
            <person name="Palenik B."/>
            <person name="Pazour G.J."/>
            <person name="Richardson P.M."/>
            <person name="Rynearson T.A."/>
            <person name="Saito M.A."/>
            <person name="Schwartz D.C."/>
            <person name="Thamatrakoln K."/>
            <person name="Valentin K."/>
            <person name="Vardi A."/>
            <person name="Wilkerson F.P."/>
            <person name="Rokhsar D.S."/>
        </authorList>
    </citation>
    <scope>NUCLEOTIDE SEQUENCE [LARGE SCALE GENOMIC DNA]</scope>
    <source>
        <strain evidence="5 6">CCMP1335</strain>
    </source>
</reference>
<dbReference type="Pfam" id="PF12796">
    <property type="entry name" value="Ank_2"/>
    <property type="match status" value="1"/>
</dbReference>
<dbReference type="HOGENOM" id="CLU_602033_0_0_1"/>
<accession>B8BY73</accession>
<dbReference type="InParanoid" id="B8BY73"/>
<dbReference type="Gene3D" id="1.25.40.20">
    <property type="entry name" value="Ankyrin repeat-containing domain"/>
    <property type="match status" value="1"/>
</dbReference>
<dbReference type="InterPro" id="IPR036770">
    <property type="entry name" value="Ankyrin_rpt-contain_sf"/>
</dbReference>
<keyword evidence="1" id="KW-0677">Repeat</keyword>
<evidence type="ECO:0000256" key="3">
    <source>
        <dbReference type="PROSITE-ProRule" id="PRU00023"/>
    </source>
</evidence>
<dbReference type="KEGG" id="tps:THAPSDRAFT_21825"/>
<evidence type="ECO:0000313" key="5">
    <source>
        <dbReference type="EMBL" id="EED93838.1"/>
    </source>
</evidence>
<dbReference type="InterPro" id="IPR002110">
    <property type="entry name" value="Ankyrin_rpt"/>
</dbReference>
<dbReference type="EMBL" id="CM000640">
    <property type="protein sequence ID" value="EED93838.1"/>
    <property type="molecule type" value="Genomic_DNA"/>
</dbReference>
<dbReference type="PROSITE" id="PS50088">
    <property type="entry name" value="ANK_REPEAT"/>
    <property type="match status" value="1"/>
</dbReference>
<gene>
    <name evidence="5" type="ORF">THAPSDRAFT_21825</name>
</gene>
<feature type="region of interest" description="Disordered" evidence="4">
    <location>
        <begin position="47"/>
        <end position="66"/>
    </location>
</feature>
<name>B8BY73_THAPS</name>
<dbReference type="AlphaFoldDB" id="B8BY73"/>
<dbReference type="GeneID" id="7451718"/>
<feature type="repeat" description="ANK" evidence="3">
    <location>
        <begin position="381"/>
        <end position="413"/>
    </location>
</feature>
<dbReference type="RefSeq" id="XP_002288402.1">
    <property type="nucleotide sequence ID" value="XM_002288366.1"/>
</dbReference>
<dbReference type="PROSITE" id="PS50297">
    <property type="entry name" value="ANK_REP_REGION"/>
    <property type="match status" value="1"/>
</dbReference>
<dbReference type="Proteomes" id="UP000001449">
    <property type="component" value="Chromosome 3"/>
</dbReference>
<dbReference type="SUPFAM" id="SSF48403">
    <property type="entry name" value="Ankyrin repeat"/>
    <property type="match status" value="1"/>
</dbReference>
<proteinExistence type="predicted"/>